<dbReference type="EMBL" id="CAAALY010000590">
    <property type="protein sequence ID" value="VEL06895.1"/>
    <property type="molecule type" value="Genomic_DNA"/>
</dbReference>
<evidence type="ECO:0000256" key="1">
    <source>
        <dbReference type="SAM" id="Coils"/>
    </source>
</evidence>
<protein>
    <submittedName>
        <fullName evidence="3">Uncharacterized protein</fullName>
    </submittedName>
</protein>
<dbReference type="OrthoDB" id="443401at2759"/>
<keyword evidence="4" id="KW-1185">Reference proteome</keyword>
<proteinExistence type="predicted"/>
<organism evidence="3 4">
    <name type="scientific">Protopolystoma xenopodis</name>
    <dbReference type="NCBI Taxonomy" id="117903"/>
    <lineage>
        <taxon>Eukaryota</taxon>
        <taxon>Metazoa</taxon>
        <taxon>Spiralia</taxon>
        <taxon>Lophotrochozoa</taxon>
        <taxon>Platyhelminthes</taxon>
        <taxon>Monogenea</taxon>
        <taxon>Polyopisthocotylea</taxon>
        <taxon>Polystomatidea</taxon>
        <taxon>Polystomatidae</taxon>
        <taxon>Protopolystoma</taxon>
    </lineage>
</organism>
<comment type="caution">
    <text evidence="3">The sequence shown here is derived from an EMBL/GenBank/DDBJ whole genome shotgun (WGS) entry which is preliminary data.</text>
</comment>
<feature type="region of interest" description="Disordered" evidence="2">
    <location>
        <begin position="75"/>
        <end position="196"/>
    </location>
</feature>
<evidence type="ECO:0000313" key="4">
    <source>
        <dbReference type="Proteomes" id="UP000784294"/>
    </source>
</evidence>
<gene>
    <name evidence="3" type="ORF">PXEA_LOCUS335</name>
</gene>
<evidence type="ECO:0000313" key="3">
    <source>
        <dbReference type="EMBL" id="VEL06895.1"/>
    </source>
</evidence>
<name>A0A3S4ZAY3_9PLAT</name>
<dbReference type="Proteomes" id="UP000784294">
    <property type="component" value="Unassembled WGS sequence"/>
</dbReference>
<evidence type="ECO:0000256" key="2">
    <source>
        <dbReference type="SAM" id="MobiDB-lite"/>
    </source>
</evidence>
<sequence length="538" mass="58690">MYYIHASFDYVVLEEQCSKLGCLSIGILLTAKLRNIAQGSFFLRTRTGRSSSLSSVNGLSTFGSLKRRADISLQPSDNADTSVCGPITDESMSDPSSADAIRRGRRNRLERGADGEMLLYDGSSEDEDEAKATEDMNKPMLPGSEGYGSAVLTSEELARSDDEPLLAASRSQKPSVRQRLGKSSRKDNDNESWIPALTENPSISDITDLAGLGSWRNHNLSSFSLTSGSFGQVRQMAAAAQWERRKAAALKARQEVMARLERTREARHRLETARKQRLAKLTGELREIMNQLNQASRQPQSRAAQASLVGETVLTIDTKEAAEETIVEPCDPATEPLPLLNRSKLVETARRLQVELKKLEAEMRLSDSSFKHGFTSSGAENVSSPAVITAAVTSTGGGSGSLNSVGKALISVLPESVAAERREAIEKVKNSLVILQTQLKEKTIALASSGIEADAESDASITQLRREVADFKRQLVNLETIKLSDLAAATFGSVRLPGRVQTKLDKRPRTLYITGLAPKDTDAFLNSLKLQQITIYFK</sequence>
<feature type="coiled-coil region" evidence="1">
    <location>
        <begin position="342"/>
        <end position="369"/>
    </location>
</feature>
<keyword evidence="1" id="KW-0175">Coiled coil</keyword>
<reference evidence="3" key="1">
    <citation type="submission" date="2018-11" db="EMBL/GenBank/DDBJ databases">
        <authorList>
            <consortium name="Pathogen Informatics"/>
        </authorList>
    </citation>
    <scope>NUCLEOTIDE SEQUENCE</scope>
</reference>
<feature type="coiled-coil region" evidence="1">
    <location>
        <begin position="253"/>
        <end position="298"/>
    </location>
</feature>
<accession>A0A3S4ZAY3</accession>
<dbReference type="AlphaFoldDB" id="A0A3S4ZAY3"/>